<keyword evidence="3 6" id="KW-0808">Transferase</keyword>
<keyword evidence="2 6" id="KW-0328">Glycosyltransferase</keyword>
<feature type="domain" description="Glycosyl transferase family 1" evidence="4">
    <location>
        <begin position="194"/>
        <end position="336"/>
    </location>
</feature>
<dbReference type="Pfam" id="PF00534">
    <property type="entry name" value="Glycos_transf_1"/>
    <property type="match status" value="1"/>
</dbReference>
<evidence type="ECO:0000313" key="6">
    <source>
        <dbReference type="EMBL" id="MFC4036709.1"/>
    </source>
</evidence>
<dbReference type="RefSeq" id="WP_386438879.1">
    <property type="nucleotide sequence ID" value="NZ_JBHSBB010000053.1"/>
</dbReference>
<dbReference type="PANTHER" id="PTHR12526:SF510">
    <property type="entry name" value="D-INOSITOL 3-PHOSPHATE GLYCOSYLTRANSFERASE"/>
    <property type="match status" value="1"/>
</dbReference>
<accession>A0ABV8HXE3</accession>
<evidence type="ECO:0000259" key="5">
    <source>
        <dbReference type="Pfam" id="PF13439"/>
    </source>
</evidence>
<dbReference type="CDD" id="cd03801">
    <property type="entry name" value="GT4_PimA-like"/>
    <property type="match status" value="1"/>
</dbReference>
<keyword evidence="7" id="KW-1185">Reference proteome</keyword>
<evidence type="ECO:0000313" key="7">
    <source>
        <dbReference type="Proteomes" id="UP001595765"/>
    </source>
</evidence>
<dbReference type="EMBL" id="JBHSBB010000053">
    <property type="protein sequence ID" value="MFC4036709.1"/>
    <property type="molecule type" value="Genomic_DNA"/>
</dbReference>
<dbReference type="Pfam" id="PF13439">
    <property type="entry name" value="Glyco_transf_4"/>
    <property type="match status" value="1"/>
</dbReference>
<evidence type="ECO:0000256" key="2">
    <source>
        <dbReference type="ARBA" id="ARBA00022676"/>
    </source>
</evidence>
<dbReference type="Proteomes" id="UP001595765">
    <property type="component" value="Unassembled WGS sequence"/>
</dbReference>
<comment type="caution">
    <text evidence="6">The sequence shown here is derived from an EMBL/GenBank/DDBJ whole genome shotgun (WGS) entry which is preliminary data.</text>
</comment>
<dbReference type="GO" id="GO:0016757">
    <property type="term" value="F:glycosyltransferase activity"/>
    <property type="evidence" value="ECO:0007669"/>
    <property type="project" value="UniProtKB-KW"/>
</dbReference>
<proteinExistence type="predicted"/>
<sequence>MRLLLATDVTTRGGVDGYVLALADALRRGGHSVVLLLEESTTSALREDAARRGLDVRFAKQYHRRHSAAEIRADSTRVLDELSPDGVHVTCGSPWSCLGLREVAVARGLPLIVTEQQVHEALVLDADARERMRASYLAARAVIFVSEGNRATMRRVVGLDGVRNCVIPNGVDTARLPMPDRPALPRSDHAGARLMTAARLAPEKALHLLIEAVSALPASMVGTVNLFGEGPEHDRLDRLVQELGLRSRVFLRPWSDRIAEHLAEHDLFVLPSRAEGMPFALLEAMAVGLPVVASDVAGNAEALLDGAAGTLVPQGDSTALADGIRRALTDPAETLRRSRVGAAHVRSHHDLPRLLLKTVDLWTPPSERKGSTPWPRYS</sequence>
<feature type="domain" description="Glycosyltransferase subfamily 4-like N-terminal" evidence="5">
    <location>
        <begin position="13"/>
        <end position="175"/>
    </location>
</feature>
<dbReference type="Gene3D" id="3.40.50.2000">
    <property type="entry name" value="Glycogen Phosphorylase B"/>
    <property type="match status" value="2"/>
</dbReference>
<name>A0ABV8HXE3_9ACTN</name>
<evidence type="ECO:0000256" key="1">
    <source>
        <dbReference type="ARBA" id="ARBA00021292"/>
    </source>
</evidence>
<evidence type="ECO:0000256" key="3">
    <source>
        <dbReference type="ARBA" id="ARBA00022679"/>
    </source>
</evidence>
<organism evidence="6 7">
    <name type="scientific">Streptomyces polygonati</name>
    <dbReference type="NCBI Taxonomy" id="1617087"/>
    <lineage>
        <taxon>Bacteria</taxon>
        <taxon>Bacillati</taxon>
        <taxon>Actinomycetota</taxon>
        <taxon>Actinomycetes</taxon>
        <taxon>Kitasatosporales</taxon>
        <taxon>Streptomycetaceae</taxon>
        <taxon>Streptomyces</taxon>
    </lineage>
</organism>
<dbReference type="InterPro" id="IPR001296">
    <property type="entry name" value="Glyco_trans_1"/>
</dbReference>
<dbReference type="InterPro" id="IPR028098">
    <property type="entry name" value="Glyco_trans_4-like_N"/>
</dbReference>
<dbReference type="SUPFAM" id="SSF53756">
    <property type="entry name" value="UDP-Glycosyltransferase/glycogen phosphorylase"/>
    <property type="match status" value="1"/>
</dbReference>
<evidence type="ECO:0000259" key="4">
    <source>
        <dbReference type="Pfam" id="PF00534"/>
    </source>
</evidence>
<reference evidence="7" key="1">
    <citation type="journal article" date="2019" name="Int. J. Syst. Evol. Microbiol.">
        <title>The Global Catalogue of Microorganisms (GCM) 10K type strain sequencing project: providing services to taxonomists for standard genome sequencing and annotation.</title>
        <authorList>
            <consortium name="The Broad Institute Genomics Platform"/>
            <consortium name="The Broad Institute Genome Sequencing Center for Infectious Disease"/>
            <person name="Wu L."/>
            <person name="Ma J."/>
        </authorList>
    </citation>
    <scope>NUCLEOTIDE SEQUENCE [LARGE SCALE GENOMIC DNA]</scope>
    <source>
        <strain evidence="7">CGMCC 4.7237</strain>
    </source>
</reference>
<dbReference type="PANTHER" id="PTHR12526">
    <property type="entry name" value="GLYCOSYLTRANSFERASE"/>
    <property type="match status" value="1"/>
</dbReference>
<gene>
    <name evidence="6" type="ORF">ACFO3J_35520</name>
</gene>
<protein>
    <recommendedName>
        <fullName evidence="1">D-inositol 3-phosphate glycosyltransferase</fullName>
    </recommendedName>
</protein>